<dbReference type="InterPro" id="IPR050855">
    <property type="entry name" value="NDM-1-like"/>
</dbReference>
<dbReference type="Gene3D" id="3.60.15.10">
    <property type="entry name" value="Ribonuclease Z/Hydroxyacylglutathione hydrolase-like"/>
    <property type="match status" value="1"/>
</dbReference>
<dbReference type="SMART" id="SM00849">
    <property type="entry name" value="Lactamase_B"/>
    <property type="match status" value="1"/>
</dbReference>
<proteinExistence type="predicted"/>
<dbReference type="Proteomes" id="UP000253208">
    <property type="component" value="Unassembled WGS sequence"/>
</dbReference>
<dbReference type="PANTHER" id="PTHR42951">
    <property type="entry name" value="METALLO-BETA-LACTAMASE DOMAIN-CONTAINING"/>
    <property type="match status" value="1"/>
</dbReference>
<name>A0A367FVP8_9FIRM</name>
<dbReference type="SUPFAM" id="SSF56281">
    <property type="entry name" value="Metallo-hydrolase/oxidoreductase"/>
    <property type="match status" value="1"/>
</dbReference>
<keyword evidence="2" id="KW-0378">Hydrolase</keyword>
<accession>A0A367FVP8</accession>
<feature type="domain" description="Metallo-beta-lactamase" evidence="1">
    <location>
        <begin position="21"/>
        <end position="218"/>
    </location>
</feature>
<dbReference type="RefSeq" id="WP_021651519.1">
    <property type="nucleotide sequence ID" value="NZ_PSQG01000034.1"/>
</dbReference>
<protein>
    <submittedName>
        <fullName evidence="2">MBL fold hydrolase</fullName>
    </submittedName>
</protein>
<evidence type="ECO:0000313" key="2">
    <source>
        <dbReference type="EMBL" id="RCH41791.1"/>
    </source>
</evidence>
<gene>
    <name evidence="2" type="ORF">C4886_16665</name>
</gene>
<dbReference type="GO" id="GO:0016787">
    <property type="term" value="F:hydrolase activity"/>
    <property type="evidence" value="ECO:0007669"/>
    <property type="project" value="UniProtKB-KW"/>
</dbReference>
<evidence type="ECO:0000259" key="1">
    <source>
        <dbReference type="SMART" id="SM00849"/>
    </source>
</evidence>
<organism evidence="2 3">
    <name type="scientific">Blautia obeum</name>
    <dbReference type="NCBI Taxonomy" id="40520"/>
    <lineage>
        <taxon>Bacteria</taxon>
        <taxon>Bacillati</taxon>
        <taxon>Bacillota</taxon>
        <taxon>Clostridia</taxon>
        <taxon>Lachnospirales</taxon>
        <taxon>Lachnospiraceae</taxon>
        <taxon>Blautia</taxon>
    </lineage>
</organism>
<evidence type="ECO:0000313" key="3">
    <source>
        <dbReference type="Proteomes" id="UP000253208"/>
    </source>
</evidence>
<dbReference type="PANTHER" id="PTHR42951:SF4">
    <property type="entry name" value="ACYL-COENZYME A THIOESTERASE MBLAC2"/>
    <property type="match status" value="1"/>
</dbReference>
<dbReference type="EMBL" id="PSQG01000034">
    <property type="protein sequence ID" value="RCH41791.1"/>
    <property type="molecule type" value="Genomic_DNA"/>
</dbReference>
<dbReference type="InterPro" id="IPR036866">
    <property type="entry name" value="RibonucZ/Hydroxyglut_hydro"/>
</dbReference>
<comment type="caution">
    <text evidence="2">The sequence shown here is derived from an EMBL/GenBank/DDBJ whole genome shotgun (WGS) entry which is preliminary data.</text>
</comment>
<reference evidence="2 3" key="1">
    <citation type="submission" date="2018-02" db="EMBL/GenBank/DDBJ databases">
        <title>Complete genome sequencing of Faecalibacterium prausnitzii strains isolated from the human gut.</title>
        <authorList>
            <person name="Fitzgerald B.C."/>
            <person name="Shkoporov A.N."/>
            <person name="Ross P.R."/>
            <person name="Hill C."/>
        </authorList>
    </citation>
    <scope>NUCLEOTIDE SEQUENCE [LARGE SCALE GENOMIC DNA]</scope>
    <source>
        <strain evidence="2 3">APC942/31-1</strain>
    </source>
</reference>
<sequence>MQLFRIIPLEKDLWAINEIDKTVMYVINGTERALLLDTGLGLTDLKEEVLKLCGEKSLIVVNTHAHVDHNSGNYQFEEVCVGRYDEPFSHQIVDQELREMSELMFFEIPEKEGFSFEMWNPGPARKICTVRDGDIFDLGDKKLKVLEVPSHTLGCIALFEEKKGWLFTGDIMLTWEVWGHLNPGKSPLAPSASLRVYYESLLKLKKIRKKVSSVFPAHVCEKEKDCYKKYALSPEIINIYCDGIEKIFSGEQKGEPYFHMVENGSVVKFTTGGIVYQKDRMN</sequence>
<dbReference type="Pfam" id="PF00753">
    <property type="entry name" value="Lactamase_B"/>
    <property type="match status" value="1"/>
</dbReference>
<dbReference type="InterPro" id="IPR001279">
    <property type="entry name" value="Metallo-B-lactamas"/>
</dbReference>
<dbReference type="AlphaFoldDB" id="A0A367FVP8"/>